<dbReference type="OrthoDB" id="976933at2"/>
<protein>
    <recommendedName>
        <fullName evidence="1">PKD/Chitinase domain-containing protein</fullName>
    </recommendedName>
</protein>
<gene>
    <name evidence="2" type="ORF">E5K02_10140</name>
</gene>
<dbReference type="Pfam" id="PF17957">
    <property type="entry name" value="Big_7"/>
    <property type="match status" value="4"/>
</dbReference>
<proteinExistence type="predicted"/>
<dbReference type="EMBL" id="SRMB01000001">
    <property type="protein sequence ID" value="TGE29793.1"/>
    <property type="molecule type" value="Genomic_DNA"/>
</dbReference>
<dbReference type="RefSeq" id="WP_135394581.1">
    <property type="nucleotide sequence ID" value="NZ_SRMB01000001.1"/>
</dbReference>
<dbReference type="InterPro" id="IPR035986">
    <property type="entry name" value="PKD_dom_sf"/>
</dbReference>
<reference evidence="2 3" key="1">
    <citation type="submission" date="2019-04" db="EMBL/GenBank/DDBJ databases">
        <authorList>
            <person name="Feng G."/>
            <person name="Zhang J."/>
            <person name="Zhu H."/>
        </authorList>
    </citation>
    <scope>NUCLEOTIDE SEQUENCE [LARGE SCALE GENOMIC DNA]</scope>
    <source>
        <strain evidence="2 3">9PBR-1</strain>
    </source>
</reference>
<dbReference type="AlphaFoldDB" id="A0A4Z0QKL8"/>
<keyword evidence="3" id="KW-1185">Reference proteome</keyword>
<sequence>MLLDPTALEGQTPLEVGFLPEGVLPGDDWVGLFTAPPTHPTYPGKTFEVTQADQRKVLAPRARFEITAPSNAFPATAGVENQLWLHKRGGNKLDWYQYQAGVWVLVYTTDETDNKLPVVTLDVSVGAITLGQKVTLNATASDPDGSIIVVEFYQGQLQIGRATSPPYAIEYKPTAVGGFTFTAKATDSQGAASVSAPKNISVVAANQVPTLVTLNVPVTTLALGGTLPLTAVVTAGTYGVDEVTFFDGATPLNDPVLTAPYAFDWKPTTPGNHALTAKVLDLDGNTTISSVVNIFVTAAPATSTITTSLSASSVVAGQSVVLKVAATAPSGVDSVEFLIDGNSLGLKTVKEASGLYELVYTPATAGTKVFTARALDNNGETITAGGKNITVTAANLAPVVTAFSATTATSIAAGGTVTVQATATDSDGTVASIRIYDGAALVGTITGASGSTTTSALAAGNHTLTAKAYDGTAEGAAFGTTILVTATAPLPTYSHFLAADNNGGTGLDGMVLATEGPRKLEFNQKSTTADPQVLTITDGGVTSYVNWSGDYKGDSGAWYDGAGVRHEFAFPNPAADFTLSY</sequence>
<evidence type="ECO:0000259" key="1">
    <source>
        <dbReference type="SMART" id="SM00089"/>
    </source>
</evidence>
<evidence type="ECO:0000313" key="2">
    <source>
        <dbReference type="EMBL" id="TGE29793.1"/>
    </source>
</evidence>
<dbReference type="SMART" id="SM00089">
    <property type="entry name" value="PKD"/>
    <property type="match status" value="2"/>
</dbReference>
<organism evidence="2 3">
    <name type="scientific">Hymenobacter metallicola</name>
    <dbReference type="NCBI Taxonomy" id="2563114"/>
    <lineage>
        <taxon>Bacteria</taxon>
        <taxon>Pseudomonadati</taxon>
        <taxon>Bacteroidota</taxon>
        <taxon>Cytophagia</taxon>
        <taxon>Cytophagales</taxon>
        <taxon>Hymenobacteraceae</taxon>
        <taxon>Hymenobacter</taxon>
    </lineage>
</organism>
<feature type="domain" description="PKD/Chitinase" evidence="1">
    <location>
        <begin position="116"/>
        <end position="205"/>
    </location>
</feature>
<dbReference type="SUPFAM" id="SSF49299">
    <property type="entry name" value="PKD domain"/>
    <property type="match status" value="1"/>
</dbReference>
<dbReference type="InterPro" id="IPR022409">
    <property type="entry name" value="PKD/Chitinase_dom"/>
</dbReference>
<dbReference type="InterPro" id="IPR013783">
    <property type="entry name" value="Ig-like_fold"/>
</dbReference>
<feature type="domain" description="PKD/Chitinase" evidence="1">
    <location>
        <begin position="304"/>
        <end position="394"/>
    </location>
</feature>
<name>A0A4Z0QKL8_9BACT</name>
<accession>A0A4Z0QKL8</accession>
<dbReference type="Proteomes" id="UP000298471">
    <property type="component" value="Unassembled WGS sequence"/>
</dbReference>
<evidence type="ECO:0000313" key="3">
    <source>
        <dbReference type="Proteomes" id="UP000298471"/>
    </source>
</evidence>
<comment type="caution">
    <text evidence="2">The sequence shown here is derived from an EMBL/GenBank/DDBJ whole genome shotgun (WGS) entry which is preliminary data.</text>
</comment>
<dbReference type="Gene3D" id="2.60.40.10">
    <property type="entry name" value="Immunoglobulins"/>
    <property type="match status" value="4"/>
</dbReference>